<proteinExistence type="predicted"/>
<reference evidence="1" key="1">
    <citation type="submission" date="2019-04" db="EMBL/GenBank/DDBJ databases">
        <title>Microbes associate with the intestines of laboratory mice.</title>
        <authorList>
            <person name="Navarre W."/>
            <person name="Wong E."/>
            <person name="Huang K."/>
            <person name="Tropini C."/>
            <person name="Ng K."/>
            <person name="Yu B."/>
        </authorList>
    </citation>
    <scope>NUCLEOTIDE SEQUENCE</scope>
    <source>
        <strain evidence="1">NM72_1-8</strain>
    </source>
</reference>
<keyword evidence="2" id="KW-1185">Reference proteome</keyword>
<protein>
    <submittedName>
        <fullName evidence="1">Uncharacterized protein</fullName>
    </submittedName>
</protein>
<name>A0AC61R2I3_9FIRM</name>
<comment type="caution">
    <text evidence="1">The sequence shown here is derived from an EMBL/GenBank/DDBJ whole genome shotgun (WGS) entry which is preliminary data.</text>
</comment>
<sequence>MRKAVWKATACCLAGAMTFAGNGVVTMASGNIVPLAGLESRIKEQKDKKEAAGGTIQVKASGYDVKAIAQVDEYVNVRDAAGEEGQVIGQLYNNSAADILGQEGDWYLIKSGDVTGYVKSEFFATGEQAKELAGNVGTEMATVNTTTLMVRKKASAKSKVVSMVGDSQCLEILEDAGDWVKVAVDSDVIGYVSKDYVDCSTQFVEAESIEKVEAREDAAKAAHDKAEEMLSAAVEAMNSATADEAAYAAYMASQAAAEVKQLAAEQAFDYDLQELAQNTIDKANEAAYAAVMAEEAQKAAEAEAAAKAEAEAAAQAAADAAAQAEAEAAAQAEAEAAAQAEAEAAAQAQAAQEAADAAAQAAAEAQANAAQQGTDEAQQAADVAIQEAETAQAEADAAAQAQADAAAQATQSSTSDSSSTSGTRQSIVNFALQFVGCPYVYGGTSLTNGADCSGFTQSVMANFGISIPRTAGAQSVGGRAVSLSNIQPGDLLFYSGSGDYGIGHVTMYIGNGQVVHASTSRTGIIVSDIGYRTPCAARSYID</sequence>
<organism evidence="1 2">
    <name type="scientific">Hominisplanchenecus murintestinalis</name>
    <dbReference type="NCBI Taxonomy" id="2941517"/>
    <lineage>
        <taxon>Bacteria</taxon>
        <taxon>Bacillati</taxon>
        <taxon>Bacillota</taxon>
        <taxon>Clostridia</taxon>
        <taxon>Lachnospirales</taxon>
        <taxon>Lachnospiraceae</taxon>
        <taxon>Hominisplanchenecus</taxon>
    </lineage>
</organism>
<dbReference type="EMBL" id="SRZB01000003">
    <property type="protein sequence ID" value="TGY00125.1"/>
    <property type="molecule type" value="Genomic_DNA"/>
</dbReference>
<evidence type="ECO:0000313" key="1">
    <source>
        <dbReference type="EMBL" id="TGY00125.1"/>
    </source>
</evidence>
<gene>
    <name evidence="1" type="ORF">E5357_03695</name>
</gene>
<dbReference type="Proteomes" id="UP000307720">
    <property type="component" value="Unassembled WGS sequence"/>
</dbReference>
<accession>A0AC61R2I3</accession>
<evidence type="ECO:0000313" key="2">
    <source>
        <dbReference type="Proteomes" id="UP000307720"/>
    </source>
</evidence>